<sequence length="319" mass="33946">MSEVSEERRLFREAADLAIRLQNDSGNPVSIEVVRAWISRSPEHELAWAKVSAIHGMTGKILTDRQRAAQTTSLGLTRRNFAIGGAIGLGAAATGSWIIPKVLLEARADHMTSTAELKRIPLPDGSMATLGPNSALGIGFTDDRRSIDLLLGMAYFEVAEDPARPFVVRSDGLSATALGTAFDVSNDAGVVSVSVDHGLVEAQASGLSSNGVERLGAGEWLAFDLSSHSLNRGSRETFQIAAWRTGMIVAEKESVSALVAKISRWQPGSVVIADPYLGSRVVSGVFDLSDPLRAIDAVVRPFGAKVRKIAPFMTVISPV</sequence>
<feature type="domain" description="FecR N-terminal" evidence="2">
    <location>
        <begin position="12"/>
        <end position="53"/>
    </location>
</feature>
<evidence type="ECO:0000259" key="2">
    <source>
        <dbReference type="Pfam" id="PF16220"/>
    </source>
</evidence>
<gene>
    <name evidence="3" type="ORF">DEM27_17905</name>
</gene>
<organism evidence="3 4">
    <name type="scientific">Metarhizobium album</name>
    <dbReference type="NCBI Taxonomy" id="2182425"/>
    <lineage>
        <taxon>Bacteria</taxon>
        <taxon>Pseudomonadati</taxon>
        <taxon>Pseudomonadota</taxon>
        <taxon>Alphaproteobacteria</taxon>
        <taxon>Hyphomicrobiales</taxon>
        <taxon>Rhizobiaceae</taxon>
        <taxon>Metarhizobium</taxon>
    </lineage>
</organism>
<dbReference type="AlphaFoldDB" id="A0A2U2DNC8"/>
<proteinExistence type="predicted"/>
<protein>
    <submittedName>
        <fullName evidence="3">Iron dicitrate transport regulator FecR</fullName>
    </submittedName>
</protein>
<dbReference type="Gene3D" id="2.60.120.1440">
    <property type="match status" value="1"/>
</dbReference>
<dbReference type="InterPro" id="IPR012373">
    <property type="entry name" value="Ferrdict_sens_TM"/>
</dbReference>
<dbReference type="PANTHER" id="PTHR30273:SF2">
    <property type="entry name" value="PROTEIN FECR"/>
    <property type="match status" value="1"/>
</dbReference>
<dbReference type="InterPro" id="IPR032623">
    <property type="entry name" value="FecR_N"/>
</dbReference>
<dbReference type="Pfam" id="PF04773">
    <property type="entry name" value="FecR"/>
    <property type="match status" value="1"/>
</dbReference>
<comment type="caution">
    <text evidence="3">The sequence shown here is derived from an EMBL/GenBank/DDBJ whole genome shotgun (WGS) entry which is preliminary data.</text>
</comment>
<dbReference type="PROSITE" id="PS51318">
    <property type="entry name" value="TAT"/>
    <property type="match status" value="1"/>
</dbReference>
<accession>A0A2U2DNC8</accession>
<dbReference type="GO" id="GO:0016989">
    <property type="term" value="F:sigma factor antagonist activity"/>
    <property type="evidence" value="ECO:0007669"/>
    <property type="project" value="TreeGrafter"/>
</dbReference>
<dbReference type="EMBL" id="QFBC01000008">
    <property type="protein sequence ID" value="PWE54825.1"/>
    <property type="molecule type" value="Genomic_DNA"/>
</dbReference>
<evidence type="ECO:0000313" key="4">
    <source>
        <dbReference type="Proteomes" id="UP000245252"/>
    </source>
</evidence>
<dbReference type="Pfam" id="PF16220">
    <property type="entry name" value="DUF4880"/>
    <property type="match status" value="1"/>
</dbReference>
<name>A0A2U2DNC8_9HYPH</name>
<dbReference type="RefSeq" id="WP_109459625.1">
    <property type="nucleotide sequence ID" value="NZ_QFBC01000008.1"/>
</dbReference>
<dbReference type="PIRSF" id="PIRSF018266">
    <property type="entry name" value="FecR"/>
    <property type="match status" value="1"/>
</dbReference>
<dbReference type="PANTHER" id="PTHR30273">
    <property type="entry name" value="PERIPLASMIC SIGNAL SENSOR AND SIGMA FACTOR ACTIVATOR FECR-RELATED"/>
    <property type="match status" value="1"/>
</dbReference>
<reference evidence="3 4" key="1">
    <citation type="submission" date="2018-05" db="EMBL/GenBank/DDBJ databases">
        <title>The draft genome of strain NS-104.</title>
        <authorList>
            <person name="Hang P."/>
            <person name="Jiang J."/>
        </authorList>
    </citation>
    <scope>NUCLEOTIDE SEQUENCE [LARGE SCALE GENOMIC DNA]</scope>
    <source>
        <strain evidence="3 4">NS-104</strain>
    </source>
</reference>
<evidence type="ECO:0000313" key="3">
    <source>
        <dbReference type="EMBL" id="PWE54825.1"/>
    </source>
</evidence>
<dbReference type="InterPro" id="IPR006311">
    <property type="entry name" value="TAT_signal"/>
</dbReference>
<evidence type="ECO:0000259" key="1">
    <source>
        <dbReference type="Pfam" id="PF04773"/>
    </source>
</evidence>
<dbReference type="Proteomes" id="UP000245252">
    <property type="component" value="Unassembled WGS sequence"/>
</dbReference>
<keyword evidence="4" id="KW-1185">Reference proteome</keyword>
<dbReference type="OrthoDB" id="9798846at2"/>
<feature type="domain" description="FecR protein" evidence="1">
    <location>
        <begin position="111"/>
        <end position="201"/>
    </location>
</feature>
<dbReference type="InterPro" id="IPR006860">
    <property type="entry name" value="FecR"/>
</dbReference>